<protein>
    <recommendedName>
        <fullName evidence="3">F-box domain-containing protein</fullName>
    </recommendedName>
</protein>
<name>A0A9P6U4N5_9FUNG</name>
<dbReference type="EMBL" id="JAAAJB010000279">
    <property type="protein sequence ID" value="KAG0259586.1"/>
    <property type="molecule type" value="Genomic_DNA"/>
</dbReference>
<sequence length="792" mass="89471">MMATLPPNECLELILRHVDNDRDLHALLTVCKAFFHLAAARLYRDPFGRGSQRSERLLLGMVLALSLSPDERLHRVRQAFYEEHRSELEIYRQPTIDYLSLIRVVRWYRSPSHVAVDGELAGFFKAHLDNPGVSPSASKPRTLWSHSEKSPIRDMLTWAILGHPLARVEEIEIEASEIERFTAAADKLLGITTIVMMPKCYLHDTDSVAPYEQEMALVKAIQAHGRGRERLQAIRTFHLWSSLHETSKGGIAVPNALRLLSLLPTPRNAPCVPVKDAPGAGGDEKDAQEGFILLDQPLEADLTELASINIDGRHWVALRAYFPNLSKAQILQRCRGVTAMEFWLSENEDTDLLAWAAHESDVFHDVRRRYTHGHPSAQHCHQHRYCSPAPLVAVKSLAVRVSRPARRPRNLDVLNDGMHGFADTLESVHACLEGVCPRGFSAWPICAPPRVFPRLETLTLLCTDQMEIDSALWDRLPSLKALCVVIDGYYDDPGFCPEGDHDYDGIDALCWPILSLPLLERLMLEGRATRLFHPASLHHLPNLTTLKLSSIEWDDNCTGDSPLPCHRSSSGSGDGRYRLHPRELWTWDWPLVQLKELWITGDLGAIGVDLCTVLRTCPQLQDLHLGQYYEKMMSRSRPQLTVFPLVVTNHPVWDGGDGLTGQNNEPPQDEPFSHPSLKKIELQGAWRMERDQLLKLLGMLPGLSRLVIGWRSILVSDCIQLDLVMMTSLHPCLERLEAKGVKGDPRVLEQLGLQQVLDDASSPHQEAQGEEAHFYQRDILYWFSDGIYRRSV</sequence>
<dbReference type="SUPFAM" id="SSF52047">
    <property type="entry name" value="RNI-like"/>
    <property type="match status" value="1"/>
</dbReference>
<keyword evidence="2" id="KW-1185">Reference proteome</keyword>
<proteinExistence type="predicted"/>
<evidence type="ECO:0008006" key="3">
    <source>
        <dbReference type="Google" id="ProtNLM"/>
    </source>
</evidence>
<accession>A0A9P6U4N5</accession>
<dbReference type="Proteomes" id="UP000807716">
    <property type="component" value="Unassembled WGS sequence"/>
</dbReference>
<gene>
    <name evidence="1" type="ORF">DFQ27_003976</name>
</gene>
<dbReference type="AlphaFoldDB" id="A0A9P6U4N5"/>
<evidence type="ECO:0000313" key="2">
    <source>
        <dbReference type="Proteomes" id="UP000807716"/>
    </source>
</evidence>
<reference evidence="1" key="1">
    <citation type="journal article" date="2020" name="Fungal Divers.">
        <title>Resolving the Mortierellaceae phylogeny through synthesis of multi-gene phylogenetics and phylogenomics.</title>
        <authorList>
            <person name="Vandepol N."/>
            <person name="Liber J."/>
            <person name="Desiro A."/>
            <person name="Na H."/>
            <person name="Kennedy M."/>
            <person name="Barry K."/>
            <person name="Grigoriev I.V."/>
            <person name="Miller A.N."/>
            <person name="O'Donnell K."/>
            <person name="Stajich J.E."/>
            <person name="Bonito G."/>
        </authorList>
    </citation>
    <scope>NUCLEOTIDE SEQUENCE</scope>
    <source>
        <strain evidence="1">BC1065</strain>
    </source>
</reference>
<evidence type="ECO:0000313" key="1">
    <source>
        <dbReference type="EMBL" id="KAG0259586.1"/>
    </source>
</evidence>
<organism evidence="1 2">
    <name type="scientific">Actinomortierella ambigua</name>
    <dbReference type="NCBI Taxonomy" id="1343610"/>
    <lineage>
        <taxon>Eukaryota</taxon>
        <taxon>Fungi</taxon>
        <taxon>Fungi incertae sedis</taxon>
        <taxon>Mucoromycota</taxon>
        <taxon>Mortierellomycotina</taxon>
        <taxon>Mortierellomycetes</taxon>
        <taxon>Mortierellales</taxon>
        <taxon>Mortierellaceae</taxon>
        <taxon>Actinomortierella</taxon>
    </lineage>
</organism>
<comment type="caution">
    <text evidence="1">The sequence shown here is derived from an EMBL/GenBank/DDBJ whole genome shotgun (WGS) entry which is preliminary data.</text>
</comment>